<reference evidence="8 9" key="1">
    <citation type="submission" date="2018-08" db="EMBL/GenBank/DDBJ databases">
        <title>A genome reference for cultivated species of the human gut microbiota.</title>
        <authorList>
            <person name="Zou Y."/>
            <person name="Xue W."/>
            <person name="Luo G."/>
        </authorList>
    </citation>
    <scope>NUCLEOTIDE SEQUENCE [LARGE SCALE GENOMIC DNA]</scope>
    <source>
        <strain evidence="8 9">AF48-16</strain>
    </source>
</reference>
<feature type="domain" description="HTH gntR-type" evidence="7">
    <location>
        <begin position="22"/>
        <end position="90"/>
    </location>
</feature>
<dbReference type="Pfam" id="PF00155">
    <property type="entry name" value="Aminotran_1_2"/>
    <property type="match status" value="1"/>
</dbReference>
<keyword evidence="2 8" id="KW-0032">Aminotransferase</keyword>
<dbReference type="PANTHER" id="PTHR46577:SF1">
    <property type="entry name" value="HTH-TYPE TRANSCRIPTIONAL REGULATORY PROTEIN GABR"/>
    <property type="match status" value="1"/>
</dbReference>
<evidence type="ECO:0000256" key="2">
    <source>
        <dbReference type="ARBA" id="ARBA00022576"/>
    </source>
</evidence>
<dbReference type="GO" id="GO:0008483">
    <property type="term" value="F:transaminase activity"/>
    <property type="evidence" value="ECO:0007669"/>
    <property type="project" value="UniProtKB-KW"/>
</dbReference>
<dbReference type="InterPro" id="IPR051446">
    <property type="entry name" value="HTH_trans_reg/aminotransferase"/>
</dbReference>
<dbReference type="InterPro" id="IPR015421">
    <property type="entry name" value="PyrdxlP-dep_Trfase_major"/>
</dbReference>
<dbReference type="InterPro" id="IPR015422">
    <property type="entry name" value="PyrdxlP-dep_Trfase_small"/>
</dbReference>
<dbReference type="PANTHER" id="PTHR46577">
    <property type="entry name" value="HTH-TYPE TRANSCRIPTIONAL REGULATORY PROTEIN GABR"/>
    <property type="match status" value="1"/>
</dbReference>
<dbReference type="Gene3D" id="3.90.1150.10">
    <property type="entry name" value="Aspartate Aminotransferase, domain 1"/>
    <property type="match status" value="1"/>
</dbReference>
<evidence type="ECO:0000256" key="4">
    <source>
        <dbReference type="ARBA" id="ARBA00023015"/>
    </source>
</evidence>
<dbReference type="SMART" id="SM00345">
    <property type="entry name" value="HTH_GNTR"/>
    <property type="match status" value="1"/>
</dbReference>
<evidence type="ECO:0000313" key="9">
    <source>
        <dbReference type="Proteomes" id="UP000286288"/>
    </source>
</evidence>
<dbReference type="PROSITE" id="PS50949">
    <property type="entry name" value="HTH_GNTR"/>
    <property type="match status" value="1"/>
</dbReference>
<dbReference type="CDD" id="cd07377">
    <property type="entry name" value="WHTH_GntR"/>
    <property type="match status" value="1"/>
</dbReference>
<keyword evidence="8" id="KW-0808">Transferase</keyword>
<sequence>MPINSYEDYALSWRPDKTQLTRPFYRSLIKRLEEDILSGKLAKNTRLPSQRELADFLDLNFTTIGQAYRYGVEKGILYSQIGSGTYVSANAFDSISISTSNVATHIIDLGLVSSFEECNSLILPTIQKVVNHSNIVGIMNYREPQGSDYQLTTASNWLRTQGVKADKDTTAIVSGVQNGLAIALAALFSPGDRIAVDRYTYSNFIELAHLFHLEIVPIDYDQEGMRPEVLAQECRKKKIHGLFVMPSCNNPIGFQITESRRKALATIIEEESLWVIEDDIHSFLTTYQQNKVIAPFQALLPQQVIYLAGMTKFICSGLRIAYLVFPEAVRGKIEQAIFTINVKTSPLEAEIVTEVLNSEVAQTILHQKFALTKQANALFDVIFDCQSKPAVYPYYRHLPIRSDVAQFDIEQDYLAKGVRIYHSNRFTTQKQMDPFIRLSLSSNHLEVLEKGLRIVKDSLATYQ</sequence>
<dbReference type="EMBL" id="QRMZ01000022">
    <property type="protein sequence ID" value="RHK05233.1"/>
    <property type="molecule type" value="Genomic_DNA"/>
</dbReference>
<comment type="similarity">
    <text evidence="1">In the C-terminal section; belongs to the class-I pyridoxal-phosphate-dependent aminotransferase family.</text>
</comment>
<dbReference type="InterPro" id="IPR015424">
    <property type="entry name" value="PyrdxlP-dep_Trfase"/>
</dbReference>
<dbReference type="AlphaFoldDB" id="A0A415EPG8"/>
<dbReference type="Pfam" id="PF00392">
    <property type="entry name" value="GntR"/>
    <property type="match status" value="1"/>
</dbReference>
<dbReference type="GO" id="GO:0003700">
    <property type="term" value="F:DNA-binding transcription factor activity"/>
    <property type="evidence" value="ECO:0007669"/>
    <property type="project" value="InterPro"/>
</dbReference>
<proteinExistence type="inferred from homology"/>
<dbReference type="GO" id="GO:0030170">
    <property type="term" value="F:pyridoxal phosphate binding"/>
    <property type="evidence" value="ECO:0007669"/>
    <property type="project" value="InterPro"/>
</dbReference>
<dbReference type="SUPFAM" id="SSF46785">
    <property type="entry name" value="Winged helix' DNA-binding domain"/>
    <property type="match status" value="1"/>
</dbReference>
<dbReference type="InterPro" id="IPR036388">
    <property type="entry name" value="WH-like_DNA-bd_sf"/>
</dbReference>
<evidence type="ECO:0000256" key="5">
    <source>
        <dbReference type="ARBA" id="ARBA00023125"/>
    </source>
</evidence>
<keyword evidence="4" id="KW-0805">Transcription regulation</keyword>
<evidence type="ECO:0000256" key="1">
    <source>
        <dbReference type="ARBA" id="ARBA00005384"/>
    </source>
</evidence>
<keyword evidence="3" id="KW-0663">Pyridoxal phosphate</keyword>
<dbReference type="InterPro" id="IPR004839">
    <property type="entry name" value="Aminotransferase_I/II_large"/>
</dbReference>
<dbReference type="CDD" id="cd00609">
    <property type="entry name" value="AAT_like"/>
    <property type="match status" value="1"/>
</dbReference>
<organism evidence="8 9">
    <name type="scientific">Enterococcus casseliflavus</name>
    <name type="common">Enterococcus flavescens</name>
    <dbReference type="NCBI Taxonomy" id="37734"/>
    <lineage>
        <taxon>Bacteria</taxon>
        <taxon>Bacillati</taxon>
        <taxon>Bacillota</taxon>
        <taxon>Bacilli</taxon>
        <taxon>Lactobacillales</taxon>
        <taxon>Enterococcaceae</taxon>
        <taxon>Enterococcus</taxon>
    </lineage>
</organism>
<dbReference type="GO" id="GO:0003677">
    <property type="term" value="F:DNA binding"/>
    <property type="evidence" value="ECO:0007669"/>
    <property type="project" value="UniProtKB-KW"/>
</dbReference>
<name>A0A415EPG8_ENTCA</name>
<dbReference type="Gene3D" id="1.10.10.10">
    <property type="entry name" value="Winged helix-like DNA-binding domain superfamily/Winged helix DNA-binding domain"/>
    <property type="match status" value="1"/>
</dbReference>
<dbReference type="InterPro" id="IPR000524">
    <property type="entry name" value="Tscrpt_reg_HTH_GntR"/>
</dbReference>
<accession>A0A415EPG8</accession>
<comment type="caution">
    <text evidence="8">The sequence shown here is derived from an EMBL/GenBank/DDBJ whole genome shotgun (WGS) entry which is preliminary data.</text>
</comment>
<keyword evidence="6" id="KW-0804">Transcription</keyword>
<dbReference type="Proteomes" id="UP000286288">
    <property type="component" value="Unassembled WGS sequence"/>
</dbReference>
<evidence type="ECO:0000256" key="6">
    <source>
        <dbReference type="ARBA" id="ARBA00023163"/>
    </source>
</evidence>
<keyword evidence="5" id="KW-0238">DNA-binding</keyword>
<gene>
    <name evidence="8" type="ORF">DW084_14605</name>
</gene>
<evidence type="ECO:0000259" key="7">
    <source>
        <dbReference type="PROSITE" id="PS50949"/>
    </source>
</evidence>
<dbReference type="Gene3D" id="3.40.640.10">
    <property type="entry name" value="Type I PLP-dependent aspartate aminotransferase-like (Major domain)"/>
    <property type="match status" value="1"/>
</dbReference>
<dbReference type="SUPFAM" id="SSF53383">
    <property type="entry name" value="PLP-dependent transferases"/>
    <property type="match status" value="1"/>
</dbReference>
<protein>
    <submittedName>
        <fullName evidence="8">PLP-dependent aminotransferase family protein</fullName>
    </submittedName>
</protein>
<evidence type="ECO:0000313" key="8">
    <source>
        <dbReference type="EMBL" id="RHK05233.1"/>
    </source>
</evidence>
<evidence type="ECO:0000256" key="3">
    <source>
        <dbReference type="ARBA" id="ARBA00022898"/>
    </source>
</evidence>
<dbReference type="InterPro" id="IPR036390">
    <property type="entry name" value="WH_DNA-bd_sf"/>
</dbReference>